<gene>
    <name evidence="1" type="ORF">HHT355_1398</name>
</gene>
<keyword evidence="2" id="KW-1185">Reference proteome</keyword>
<protein>
    <recommendedName>
        <fullName evidence="3">RNA polymerase subunit sigma-70</fullName>
    </recommendedName>
</protein>
<evidence type="ECO:0000313" key="1">
    <source>
        <dbReference type="EMBL" id="CRZ34599.1"/>
    </source>
</evidence>
<accession>A0A0H5SGL6</accession>
<sequence>MAKRIKKSEIKQDLLDQLERNGTVGQYYIDLVNDYMELWDTKKKLIADIKDRGVTVKWQNGANQWGHKKNDSVDMLVKVNQQMIKLLAALGLKPSQDGDPDDGDDEM</sequence>
<dbReference type="InterPro" id="IPR006448">
    <property type="entry name" value="Phage_term_ssu_P27"/>
</dbReference>
<name>A0A0H5SGL6_HERHM</name>
<dbReference type="OrthoDB" id="2192520at2"/>
<dbReference type="EMBL" id="CVTD020000015">
    <property type="protein sequence ID" value="CRZ34599.1"/>
    <property type="molecule type" value="Genomic_DNA"/>
</dbReference>
<dbReference type="Pfam" id="PF05119">
    <property type="entry name" value="Terminase_4"/>
    <property type="match status" value="1"/>
</dbReference>
<evidence type="ECO:0008006" key="3">
    <source>
        <dbReference type="Google" id="ProtNLM"/>
    </source>
</evidence>
<dbReference type="Proteomes" id="UP000236497">
    <property type="component" value="Unassembled WGS sequence"/>
</dbReference>
<reference evidence="1 2" key="1">
    <citation type="submission" date="2015-06" db="EMBL/GenBank/DDBJ databases">
        <authorList>
            <person name="Wibberg Daniel"/>
        </authorList>
    </citation>
    <scope>NUCLEOTIDE SEQUENCE [LARGE SCALE GENOMIC DNA]</scope>
    <source>
        <strain evidence="1 2">T3/55T</strain>
    </source>
</reference>
<evidence type="ECO:0000313" key="2">
    <source>
        <dbReference type="Proteomes" id="UP000236497"/>
    </source>
</evidence>
<organism evidence="1 2">
    <name type="scientific">Herbinix hemicellulosilytica</name>
    <dbReference type="NCBI Taxonomy" id="1564487"/>
    <lineage>
        <taxon>Bacteria</taxon>
        <taxon>Bacillati</taxon>
        <taxon>Bacillota</taxon>
        <taxon>Clostridia</taxon>
        <taxon>Lachnospirales</taxon>
        <taxon>Lachnospiraceae</taxon>
        <taxon>Herbinix</taxon>
    </lineage>
</organism>
<dbReference type="RefSeq" id="WP_103202693.1">
    <property type="nucleotide sequence ID" value="NZ_CVTD020000015.1"/>
</dbReference>
<dbReference type="AlphaFoldDB" id="A0A0H5SGL6"/>
<proteinExistence type="predicted"/>